<name>A0ABS5IV91_9BACT</name>
<evidence type="ECO:0000313" key="1">
    <source>
        <dbReference type="EMBL" id="MBS0026836.1"/>
    </source>
</evidence>
<sequence length="170" mass="18780">MKTTSSSHPRPRRLIPVAAGLLLLSTAGVIAFYFIHQPVPVTLNDSINIMPDAPPEDTSAGKHLQHPITAMALQKRYLANDPETDEKYTNQVVYITGTFIGTGLNPMGTTYMLLKSSDRLHAIKCFPPDNKEINIVKGSPLFIKGYCRGQIWDLKIEDCELLDISLAATK</sequence>
<evidence type="ECO:0008006" key="3">
    <source>
        <dbReference type="Google" id="ProtNLM"/>
    </source>
</evidence>
<protein>
    <recommendedName>
        <fullName evidence="3">tRNA_anti-like</fullName>
    </recommendedName>
</protein>
<accession>A0ABS5IV91</accession>
<evidence type="ECO:0000313" key="2">
    <source>
        <dbReference type="Proteomes" id="UP000676386"/>
    </source>
</evidence>
<dbReference type="RefSeq" id="WP_211971935.1">
    <property type="nucleotide sequence ID" value="NZ_CBFHAM010000112.1"/>
</dbReference>
<organism evidence="1 2">
    <name type="scientific">Chitinophaga hostae</name>
    <dbReference type="NCBI Taxonomy" id="2831022"/>
    <lineage>
        <taxon>Bacteria</taxon>
        <taxon>Pseudomonadati</taxon>
        <taxon>Bacteroidota</taxon>
        <taxon>Chitinophagia</taxon>
        <taxon>Chitinophagales</taxon>
        <taxon>Chitinophagaceae</taxon>
        <taxon>Chitinophaga</taxon>
    </lineage>
</organism>
<dbReference type="Proteomes" id="UP000676386">
    <property type="component" value="Unassembled WGS sequence"/>
</dbReference>
<keyword evidence="2" id="KW-1185">Reference proteome</keyword>
<dbReference type="EMBL" id="JAGTXB010000002">
    <property type="protein sequence ID" value="MBS0026836.1"/>
    <property type="molecule type" value="Genomic_DNA"/>
</dbReference>
<proteinExistence type="predicted"/>
<gene>
    <name evidence="1" type="ORF">KE626_05910</name>
</gene>
<comment type="caution">
    <text evidence="1">The sequence shown here is derived from an EMBL/GenBank/DDBJ whole genome shotgun (WGS) entry which is preliminary data.</text>
</comment>
<reference evidence="1 2" key="1">
    <citation type="submission" date="2021-04" db="EMBL/GenBank/DDBJ databases">
        <title>Chitinophaga sp. nov., isolated from the rhizosphere soil.</title>
        <authorList>
            <person name="He S."/>
        </authorList>
    </citation>
    <scope>NUCLEOTIDE SEQUENCE [LARGE SCALE GENOMIC DNA]</scope>
    <source>
        <strain evidence="1 2">2R12</strain>
    </source>
</reference>